<keyword evidence="4 8" id="KW-0812">Transmembrane</keyword>
<dbReference type="GO" id="GO:0009103">
    <property type="term" value="P:lipopolysaccharide biosynthetic process"/>
    <property type="evidence" value="ECO:0007669"/>
    <property type="project" value="TreeGrafter"/>
</dbReference>
<feature type="transmembrane region" description="Helical" evidence="8">
    <location>
        <begin position="180"/>
        <end position="198"/>
    </location>
</feature>
<sequence>MAALLAALFAVWPVKKLAVYSNAIDRPGQRKIHAQDTPKLGGLAVFFGLLAGLGVSAFFYGEVFSREMLVILSGGLLTVALGFVDDIYTLPWSVKLLGQTAIAVLVAACGIEINYLKHPLSLQIIELGVFSKILSVFWILVVMNIINLIDGLDGLAGGIALISAFALFIISLLTNQLHVVFLLIALCGATAGFLRFNFHPASIFLGDTGSLLLGYLLAVCSITGVLKSATVIALGIPLLSLLIPLADTALAIVRRLKNRVNIFLPDRGHLHHILLNYYKHGQREVVLLLYSASVVLNLAAVLLSVTSGIYSYLWFLVIIAVLLIAALRLKKRILWPESK</sequence>
<proteinExistence type="predicted"/>
<feature type="transmembrane region" description="Helical" evidence="8">
    <location>
        <begin position="213"/>
        <end position="246"/>
    </location>
</feature>
<dbReference type="GO" id="GO:0005886">
    <property type="term" value="C:plasma membrane"/>
    <property type="evidence" value="ECO:0007669"/>
    <property type="project" value="UniProtKB-SubCell"/>
</dbReference>
<feature type="transmembrane region" description="Helical" evidence="8">
    <location>
        <begin position="40"/>
        <end position="61"/>
    </location>
</feature>
<feature type="transmembrane region" description="Helical" evidence="8">
    <location>
        <begin position="285"/>
        <end position="303"/>
    </location>
</feature>
<reference evidence="9 10" key="1">
    <citation type="journal article" date="2019" name="ISME J.">
        <title>Genome analyses of uncultured TG2/ZB3 bacteria in 'Margulisbacteria' specifically attached to ectosymbiotic spirochetes of protists in the termite gut.</title>
        <authorList>
            <person name="Utami Y.D."/>
            <person name="Kuwahara H."/>
            <person name="Igai K."/>
            <person name="Murakami T."/>
            <person name="Sugaya K."/>
            <person name="Morikawa T."/>
            <person name="Nagura Y."/>
            <person name="Yuki M."/>
            <person name="Deevong P."/>
            <person name="Inoue T."/>
            <person name="Kihara K."/>
            <person name="Lo N."/>
            <person name="Yamada A."/>
            <person name="Ohkuma M."/>
            <person name="Hongoh Y."/>
        </authorList>
    </citation>
    <scope>NUCLEOTIDE SEQUENCE [LARGE SCALE GENOMIC DNA]</scope>
    <source>
        <strain evidence="9">NkOx7-01</strain>
    </source>
</reference>
<keyword evidence="5 8" id="KW-1133">Transmembrane helix</keyword>
<evidence type="ECO:0000256" key="5">
    <source>
        <dbReference type="ARBA" id="ARBA00022989"/>
    </source>
</evidence>
<feature type="binding site" evidence="7">
    <location>
        <position position="147"/>
    </location>
    <ligand>
        <name>Mg(2+)</name>
        <dbReference type="ChEBI" id="CHEBI:18420"/>
    </ligand>
</feature>
<comment type="subcellular location">
    <subcellularLocation>
        <location evidence="1">Cell membrane</location>
        <topology evidence="1">Multi-pass membrane protein</topology>
    </subcellularLocation>
</comment>
<dbReference type="GO" id="GO:0046872">
    <property type="term" value="F:metal ion binding"/>
    <property type="evidence" value="ECO:0007669"/>
    <property type="project" value="UniProtKB-KW"/>
</dbReference>
<feature type="transmembrane region" description="Helical" evidence="8">
    <location>
        <begin position="127"/>
        <end position="149"/>
    </location>
</feature>
<dbReference type="PANTHER" id="PTHR22926">
    <property type="entry name" value="PHOSPHO-N-ACETYLMURAMOYL-PENTAPEPTIDE-TRANSFERASE"/>
    <property type="match status" value="1"/>
</dbReference>
<keyword evidence="6 8" id="KW-0472">Membrane</keyword>
<dbReference type="InterPro" id="IPR000715">
    <property type="entry name" value="Glycosyl_transferase_4"/>
</dbReference>
<dbReference type="Proteomes" id="UP000269352">
    <property type="component" value="Unassembled WGS sequence"/>
</dbReference>
<keyword evidence="3 9" id="KW-0808">Transferase</keyword>
<feature type="binding site" evidence="7">
    <location>
        <position position="207"/>
    </location>
    <ligand>
        <name>Mg(2+)</name>
        <dbReference type="ChEBI" id="CHEBI:18420"/>
    </ligand>
</feature>
<keyword evidence="10" id="KW-1185">Reference proteome</keyword>
<dbReference type="EMBL" id="BGZN01000019">
    <property type="protein sequence ID" value="GBR73769.1"/>
    <property type="molecule type" value="Genomic_DNA"/>
</dbReference>
<dbReference type="CDD" id="cd06853">
    <property type="entry name" value="GT_WecA_like"/>
    <property type="match status" value="1"/>
</dbReference>
<evidence type="ECO:0000256" key="3">
    <source>
        <dbReference type="ARBA" id="ARBA00022679"/>
    </source>
</evidence>
<feature type="transmembrane region" description="Helical" evidence="8">
    <location>
        <begin position="309"/>
        <end position="329"/>
    </location>
</feature>
<evidence type="ECO:0000256" key="2">
    <source>
        <dbReference type="ARBA" id="ARBA00022475"/>
    </source>
</evidence>
<accession>A0A388TBN8</accession>
<dbReference type="GO" id="GO:0071555">
    <property type="term" value="P:cell wall organization"/>
    <property type="evidence" value="ECO:0007669"/>
    <property type="project" value="TreeGrafter"/>
</dbReference>
<keyword evidence="7" id="KW-0479">Metal-binding</keyword>
<dbReference type="PROSITE" id="PS01348">
    <property type="entry name" value="MRAY_2"/>
    <property type="match status" value="1"/>
</dbReference>
<evidence type="ECO:0000256" key="7">
    <source>
        <dbReference type="PIRSR" id="PIRSR600715-1"/>
    </source>
</evidence>
<evidence type="ECO:0000256" key="4">
    <source>
        <dbReference type="ARBA" id="ARBA00022692"/>
    </source>
</evidence>
<dbReference type="PANTHER" id="PTHR22926:SF3">
    <property type="entry name" value="UNDECAPRENYL-PHOSPHATE ALPHA-N-ACETYLGLUCOSAMINYL 1-PHOSPHATE TRANSFERASE"/>
    <property type="match status" value="1"/>
</dbReference>
<feature type="transmembrane region" description="Helical" evidence="8">
    <location>
        <begin position="155"/>
        <end position="173"/>
    </location>
</feature>
<name>A0A388TBN8_TERA1</name>
<dbReference type="AlphaFoldDB" id="A0A388TBN8"/>
<organism evidence="9 10">
    <name type="scientific">Termititenax aidoneus</name>
    <dbReference type="NCBI Taxonomy" id="2218524"/>
    <lineage>
        <taxon>Bacteria</taxon>
        <taxon>Bacillati</taxon>
        <taxon>Candidatus Margulisiibacteriota</taxon>
        <taxon>Candidatus Termititenacia</taxon>
        <taxon>Candidatus Termititenacales</taxon>
        <taxon>Candidatus Termititenacaceae</taxon>
        <taxon>Candidatus Termititenax</taxon>
    </lineage>
</organism>
<dbReference type="GO" id="GO:0016780">
    <property type="term" value="F:phosphotransferase activity, for other substituted phosphate groups"/>
    <property type="evidence" value="ECO:0007669"/>
    <property type="project" value="InterPro"/>
</dbReference>
<evidence type="ECO:0000256" key="6">
    <source>
        <dbReference type="ARBA" id="ARBA00023136"/>
    </source>
</evidence>
<dbReference type="InterPro" id="IPR018480">
    <property type="entry name" value="PNAcMuramoyl-5peptid_Trfase_CS"/>
</dbReference>
<comment type="caution">
    <text evidence="9">The sequence shown here is derived from an EMBL/GenBank/DDBJ whole genome shotgun (WGS) entry which is preliminary data.</text>
</comment>
<evidence type="ECO:0000313" key="9">
    <source>
        <dbReference type="EMBL" id="GBR73769.1"/>
    </source>
</evidence>
<evidence type="ECO:0000256" key="8">
    <source>
        <dbReference type="SAM" id="Phobius"/>
    </source>
</evidence>
<keyword evidence="2" id="KW-1003">Cell membrane</keyword>
<evidence type="ECO:0000256" key="1">
    <source>
        <dbReference type="ARBA" id="ARBA00004651"/>
    </source>
</evidence>
<protein>
    <submittedName>
        <fullName evidence="9">UDP-phosphate N-acetylglucosaminyl 1-phosphate transferase</fullName>
    </submittedName>
</protein>
<dbReference type="Pfam" id="PF00953">
    <property type="entry name" value="Glycos_transf_4"/>
    <property type="match status" value="1"/>
</dbReference>
<gene>
    <name evidence="9" type="primary">wecA</name>
    <name evidence="9" type="ORF">NO1_1071</name>
</gene>
<evidence type="ECO:0000313" key="10">
    <source>
        <dbReference type="Proteomes" id="UP000269352"/>
    </source>
</evidence>
<dbReference type="GO" id="GO:0044038">
    <property type="term" value="P:cell wall macromolecule biosynthetic process"/>
    <property type="evidence" value="ECO:0007669"/>
    <property type="project" value="TreeGrafter"/>
</dbReference>
<feature type="transmembrane region" description="Helical" evidence="8">
    <location>
        <begin position="68"/>
        <end position="84"/>
    </location>
</feature>
<keyword evidence="7" id="KW-0460">Magnesium</keyword>
<comment type="cofactor">
    <cofactor evidence="7">
        <name>Mg(2+)</name>
        <dbReference type="ChEBI" id="CHEBI:18420"/>
    </cofactor>
</comment>